<dbReference type="CDD" id="cd00130">
    <property type="entry name" value="PAS"/>
    <property type="match status" value="1"/>
</dbReference>
<dbReference type="SUPFAM" id="SSF55781">
    <property type="entry name" value="GAF domain-like"/>
    <property type="match status" value="2"/>
</dbReference>
<dbReference type="Pfam" id="PF02518">
    <property type="entry name" value="HATPase_c"/>
    <property type="match status" value="1"/>
</dbReference>
<evidence type="ECO:0000313" key="12">
    <source>
        <dbReference type="EMBL" id="MBO1512808.1"/>
    </source>
</evidence>
<dbReference type="CDD" id="cd00082">
    <property type="entry name" value="HisKA"/>
    <property type="match status" value="1"/>
</dbReference>
<protein>
    <recommendedName>
        <fullName evidence="2">histidine kinase</fullName>
        <ecNumber evidence="2">2.7.13.3</ecNumber>
    </recommendedName>
</protein>
<dbReference type="SMART" id="SM00091">
    <property type="entry name" value="PAS"/>
    <property type="match status" value="1"/>
</dbReference>
<keyword evidence="7" id="KW-0067">ATP-binding</keyword>
<dbReference type="NCBIfam" id="TIGR00229">
    <property type="entry name" value="sensory_box"/>
    <property type="match status" value="1"/>
</dbReference>
<dbReference type="PRINTS" id="PR00344">
    <property type="entry name" value="BCTRLSENSOR"/>
</dbReference>
<evidence type="ECO:0000256" key="7">
    <source>
        <dbReference type="ARBA" id="ARBA00022840"/>
    </source>
</evidence>
<dbReference type="Pfam" id="PF01590">
    <property type="entry name" value="GAF"/>
    <property type="match status" value="2"/>
</dbReference>
<evidence type="ECO:0000256" key="2">
    <source>
        <dbReference type="ARBA" id="ARBA00012438"/>
    </source>
</evidence>
<dbReference type="PANTHER" id="PTHR43102">
    <property type="entry name" value="SLR1143 PROTEIN"/>
    <property type="match status" value="1"/>
</dbReference>
<evidence type="ECO:0000256" key="5">
    <source>
        <dbReference type="ARBA" id="ARBA00022741"/>
    </source>
</evidence>
<keyword evidence="5" id="KW-0547">Nucleotide-binding</keyword>
<dbReference type="InterPro" id="IPR004358">
    <property type="entry name" value="Sig_transdc_His_kin-like_C"/>
</dbReference>
<feature type="domain" description="PAS" evidence="10">
    <location>
        <begin position="350"/>
        <end position="423"/>
    </location>
</feature>
<dbReference type="EC" id="2.7.13.3" evidence="2"/>
<dbReference type="SMART" id="SM00086">
    <property type="entry name" value="PAC"/>
    <property type="match status" value="1"/>
</dbReference>
<dbReference type="PROSITE" id="PS50112">
    <property type="entry name" value="PAS"/>
    <property type="match status" value="1"/>
</dbReference>
<evidence type="ECO:0000259" key="9">
    <source>
        <dbReference type="PROSITE" id="PS50109"/>
    </source>
</evidence>
<dbReference type="InterPro" id="IPR029016">
    <property type="entry name" value="GAF-like_dom_sf"/>
</dbReference>
<feature type="domain" description="PAC" evidence="11">
    <location>
        <begin position="423"/>
        <end position="475"/>
    </location>
</feature>
<evidence type="ECO:0000256" key="1">
    <source>
        <dbReference type="ARBA" id="ARBA00000085"/>
    </source>
</evidence>
<gene>
    <name evidence="12" type="ORF">I7822_14215</name>
</gene>
<keyword evidence="8" id="KW-0902">Two-component regulatory system</keyword>
<name>A0ABS3N3K0_9BACI</name>
<dbReference type="InterPro" id="IPR003018">
    <property type="entry name" value="GAF"/>
</dbReference>
<dbReference type="SMART" id="SM00065">
    <property type="entry name" value="GAF"/>
    <property type="match status" value="2"/>
</dbReference>
<dbReference type="PROSITE" id="PS50109">
    <property type="entry name" value="HIS_KIN"/>
    <property type="match status" value="1"/>
</dbReference>
<dbReference type="InterPro" id="IPR000014">
    <property type="entry name" value="PAS"/>
</dbReference>
<dbReference type="Gene3D" id="3.30.450.20">
    <property type="entry name" value="PAS domain"/>
    <property type="match status" value="1"/>
</dbReference>
<organism evidence="12 13">
    <name type="scientific">Metabacillus bambusae</name>
    <dbReference type="NCBI Taxonomy" id="2795218"/>
    <lineage>
        <taxon>Bacteria</taxon>
        <taxon>Bacillati</taxon>
        <taxon>Bacillota</taxon>
        <taxon>Bacilli</taxon>
        <taxon>Bacillales</taxon>
        <taxon>Bacillaceae</taxon>
        <taxon>Metabacillus</taxon>
    </lineage>
</organism>
<sequence>MLGVISIFNLEGIFKESNSSFLEKEQRRLTELYSLNLIGTPEEKSFDQITNLASRLFGVPISLITLITEEKQWFKSCVGLPDNLKESRSTERSAAFCHYVVADGNPLVVQDSLMDDRFINNRFVKEYNIRFYAGAPIITKHNNVLGSLCIIDTKPRLFSEDELNTLIDLSNWVTAEIELKADLIERTISEQSIRTLYEVTSNNELSFQDKLRNLLTLGCKRFNFPNGVVSRIKKDQYEVLEAIGESGDFLTPGDLLPLTDTFSSKVAASLEPVHIKDSYNQYTVNGFKIDEYIGAPIFVNKQFYGTFCFISGSHDVRTISSSDLEFLQLMAQWIGNELERLQSEAKLKESQERLQQIANNIKEAFWMFDIKKEKLLYMSSAWFDLSGITIEDFNQNPTYWLNAIHPDDLEHTVNRFKNIKESGEFDYRLFHTNGTMRWIRNRIVPIFNKEGMVYRIAGVAEDITDSKIKEELLRKSDKLAAVGQLAASIAHEIRNPLTSIKGFMQLLNNEQFSFKEILLSEFNQIENFINEILMLANPHHETNYKKRDIVKLIQEVVNAIEGQANLHDIQFSLKMYEETISILCDENQIKQVFQNIIENAVESMPDGGLVSIEIGTEMEQFVYVLVEDQGIGITKERLSKLGEPFYSNKEKGSGLGLMISYKIIQNHKGRIEFTSQLNMGTKVKILLPIEY</sequence>
<dbReference type="RefSeq" id="WP_207979254.1">
    <property type="nucleotide sequence ID" value="NZ_JAGDEL010000010.1"/>
</dbReference>
<dbReference type="SUPFAM" id="SSF47384">
    <property type="entry name" value="Homodimeric domain of signal transducing histidine kinase"/>
    <property type="match status" value="1"/>
</dbReference>
<dbReference type="InterPro" id="IPR036097">
    <property type="entry name" value="HisK_dim/P_sf"/>
</dbReference>
<evidence type="ECO:0000313" key="13">
    <source>
        <dbReference type="Proteomes" id="UP000663981"/>
    </source>
</evidence>
<keyword evidence="6" id="KW-0418">Kinase</keyword>
<dbReference type="InterPro" id="IPR000700">
    <property type="entry name" value="PAS-assoc_C"/>
</dbReference>
<dbReference type="EMBL" id="JAGDEL010000010">
    <property type="protein sequence ID" value="MBO1512808.1"/>
    <property type="molecule type" value="Genomic_DNA"/>
</dbReference>
<dbReference type="Gene3D" id="3.30.450.40">
    <property type="match status" value="2"/>
</dbReference>
<dbReference type="SUPFAM" id="SSF55785">
    <property type="entry name" value="PYP-like sensor domain (PAS domain)"/>
    <property type="match status" value="1"/>
</dbReference>
<dbReference type="InterPro" id="IPR013655">
    <property type="entry name" value="PAS_fold_3"/>
</dbReference>
<dbReference type="SMART" id="SM00387">
    <property type="entry name" value="HATPase_c"/>
    <property type="match status" value="1"/>
</dbReference>
<evidence type="ECO:0000256" key="8">
    <source>
        <dbReference type="ARBA" id="ARBA00023012"/>
    </source>
</evidence>
<keyword evidence="3" id="KW-0597">Phosphoprotein</keyword>
<reference evidence="12 13" key="1">
    <citation type="submission" date="2021-03" db="EMBL/GenBank/DDBJ databases">
        <title>Whole genome sequence of Metabacillus bambusae BG109.</title>
        <authorList>
            <person name="Jeong J.W."/>
        </authorList>
    </citation>
    <scope>NUCLEOTIDE SEQUENCE [LARGE SCALE GENOMIC DNA]</scope>
    <source>
        <strain evidence="12 13">BG109</strain>
    </source>
</reference>
<evidence type="ECO:0000256" key="6">
    <source>
        <dbReference type="ARBA" id="ARBA00022777"/>
    </source>
</evidence>
<dbReference type="PROSITE" id="PS50113">
    <property type="entry name" value="PAC"/>
    <property type="match status" value="1"/>
</dbReference>
<evidence type="ECO:0000256" key="4">
    <source>
        <dbReference type="ARBA" id="ARBA00022679"/>
    </source>
</evidence>
<evidence type="ECO:0000259" key="10">
    <source>
        <dbReference type="PROSITE" id="PS50112"/>
    </source>
</evidence>
<dbReference type="Gene3D" id="1.10.287.130">
    <property type="match status" value="1"/>
</dbReference>
<dbReference type="Gene3D" id="3.30.565.10">
    <property type="entry name" value="Histidine kinase-like ATPase, C-terminal domain"/>
    <property type="match status" value="1"/>
</dbReference>
<proteinExistence type="predicted"/>
<keyword evidence="4" id="KW-0808">Transferase</keyword>
<dbReference type="PANTHER" id="PTHR43102:SF2">
    <property type="entry name" value="GAF DOMAIN-CONTAINING PROTEIN"/>
    <property type="match status" value="1"/>
</dbReference>
<comment type="caution">
    <text evidence="12">The sequence shown here is derived from an EMBL/GenBank/DDBJ whole genome shotgun (WGS) entry which is preliminary data.</text>
</comment>
<dbReference type="InterPro" id="IPR003661">
    <property type="entry name" value="HisK_dim/P_dom"/>
</dbReference>
<feature type="domain" description="Histidine kinase" evidence="9">
    <location>
        <begin position="488"/>
        <end position="691"/>
    </location>
</feature>
<keyword evidence="13" id="KW-1185">Reference proteome</keyword>
<evidence type="ECO:0000259" key="11">
    <source>
        <dbReference type="PROSITE" id="PS50113"/>
    </source>
</evidence>
<evidence type="ECO:0000256" key="3">
    <source>
        <dbReference type="ARBA" id="ARBA00022553"/>
    </source>
</evidence>
<comment type="catalytic activity">
    <reaction evidence="1">
        <text>ATP + protein L-histidine = ADP + protein N-phospho-L-histidine.</text>
        <dbReference type="EC" id="2.7.13.3"/>
    </reaction>
</comment>
<dbReference type="Pfam" id="PF00512">
    <property type="entry name" value="HisKA"/>
    <property type="match status" value="1"/>
</dbReference>
<dbReference type="InterPro" id="IPR001610">
    <property type="entry name" value="PAC"/>
</dbReference>
<accession>A0ABS3N3K0</accession>
<dbReference type="InterPro" id="IPR005467">
    <property type="entry name" value="His_kinase_dom"/>
</dbReference>
<dbReference type="InterPro" id="IPR036890">
    <property type="entry name" value="HATPase_C_sf"/>
</dbReference>
<dbReference type="InterPro" id="IPR035965">
    <property type="entry name" value="PAS-like_dom_sf"/>
</dbReference>
<dbReference type="InterPro" id="IPR003594">
    <property type="entry name" value="HATPase_dom"/>
</dbReference>
<dbReference type="SMART" id="SM00388">
    <property type="entry name" value="HisKA"/>
    <property type="match status" value="1"/>
</dbReference>
<dbReference type="Proteomes" id="UP000663981">
    <property type="component" value="Unassembled WGS sequence"/>
</dbReference>
<dbReference type="SUPFAM" id="SSF55874">
    <property type="entry name" value="ATPase domain of HSP90 chaperone/DNA topoisomerase II/histidine kinase"/>
    <property type="match status" value="1"/>
</dbReference>
<dbReference type="Pfam" id="PF08447">
    <property type="entry name" value="PAS_3"/>
    <property type="match status" value="1"/>
</dbReference>